<proteinExistence type="predicted"/>
<reference evidence="1 2" key="2">
    <citation type="journal article" date="2019" name="G3 (Bethesda)">
        <title>Hybrid Assembly of the Genome of the Entomopathogenic Nematode Steinernema carpocapsae Identifies the X-Chromosome.</title>
        <authorList>
            <person name="Serra L."/>
            <person name="Macchietto M."/>
            <person name="Macias-Munoz A."/>
            <person name="McGill C.J."/>
            <person name="Rodriguez I.M."/>
            <person name="Rodriguez B."/>
            <person name="Murad R."/>
            <person name="Mortazavi A."/>
        </authorList>
    </citation>
    <scope>NUCLEOTIDE SEQUENCE [LARGE SCALE GENOMIC DNA]</scope>
    <source>
        <strain evidence="1 2">ALL</strain>
    </source>
</reference>
<dbReference type="AlphaFoldDB" id="A0A4U8UTT3"/>
<evidence type="ECO:0000313" key="1">
    <source>
        <dbReference type="EMBL" id="TMS36294.1"/>
    </source>
</evidence>
<gene>
    <name evidence="1" type="ORF">L596_003491</name>
</gene>
<evidence type="ECO:0000313" key="2">
    <source>
        <dbReference type="Proteomes" id="UP000298663"/>
    </source>
</evidence>
<organism evidence="1 2">
    <name type="scientific">Steinernema carpocapsae</name>
    <name type="common">Entomopathogenic nematode</name>
    <dbReference type="NCBI Taxonomy" id="34508"/>
    <lineage>
        <taxon>Eukaryota</taxon>
        <taxon>Metazoa</taxon>
        <taxon>Ecdysozoa</taxon>
        <taxon>Nematoda</taxon>
        <taxon>Chromadorea</taxon>
        <taxon>Rhabditida</taxon>
        <taxon>Tylenchina</taxon>
        <taxon>Panagrolaimomorpha</taxon>
        <taxon>Strongyloidoidea</taxon>
        <taxon>Steinernematidae</taxon>
        <taxon>Steinernema</taxon>
    </lineage>
</organism>
<comment type="caution">
    <text evidence="1">The sequence shown here is derived from an EMBL/GenBank/DDBJ whole genome shotgun (WGS) entry which is preliminary data.</text>
</comment>
<protein>
    <submittedName>
        <fullName evidence="1">Uncharacterized protein</fullName>
    </submittedName>
</protein>
<reference evidence="1 2" key="1">
    <citation type="journal article" date="2015" name="Genome Biol.">
        <title>Comparative genomics of Steinernema reveals deeply conserved gene regulatory networks.</title>
        <authorList>
            <person name="Dillman A.R."/>
            <person name="Macchietto M."/>
            <person name="Porter C.F."/>
            <person name="Rogers A."/>
            <person name="Williams B."/>
            <person name="Antoshechkin I."/>
            <person name="Lee M.M."/>
            <person name="Goodwin Z."/>
            <person name="Lu X."/>
            <person name="Lewis E.E."/>
            <person name="Goodrich-Blair H."/>
            <person name="Stock S.P."/>
            <person name="Adams B.J."/>
            <person name="Sternberg P.W."/>
            <person name="Mortazavi A."/>
        </authorList>
    </citation>
    <scope>NUCLEOTIDE SEQUENCE [LARGE SCALE GENOMIC DNA]</scope>
    <source>
        <strain evidence="1 2">ALL</strain>
    </source>
</reference>
<accession>A0A4U8UTT3</accession>
<dbReference type="Proteomes" id="UP000298663">
    <property type="component" value="Unassembled WGS sequence"/>
</dbReference>
<name>A0A4U8UTT3_STECR</name>
<keyword evidence="2" id="KW-1185">Reference proteome</keyword>
<sequence length="84" mass="9529">MPCDRRVLSSLKSPADQSVHVACCMPGIRSRAYLYGECFSDFREYRVWLKHRPGTAMLRVIFGMFSAQDRANLCILRGAESVLS</sequence>
<dbReference type="EMBL" id="AZBU02000001">
    <property type="protein sequence ID" value="TMS36294.1"/>
    <property type="molecule type" value="Genomic_DNA"/>
</dbReference>